<sequence length="215" mass="23513">MMKKLFALAATALFSLNASAGYVQYDFHYGPENSGLSGYFIQHDTDQSIALFDFWLNDPVDDYGYAQQFYPVGGEGEVLLTGATTHFLNDGPTNFTIADYFGADHFTNFSVSFARNAQGSFAYTARYDADLFEQQPPMFYSGTLTGIATRGTVDPLLAQYLDSMDGYEYGVPRIVPRYIGPNEVPGEVPEPANIALLALGAAGMLGATRRRSLGR</sequence>
<feature type="chain" id="PRO_5046830900" evidence="1">
    <location>
        <begin position="21"/>
        <end position="215"/>
    </location>
</feature>
<organism evidence="2 3">
    <name type="scientific">Massilia haematophila</name>
    <dbReference type="NCBI Taxonomy" id="457923"/>
    <lineage>
        <taxon>Bacteria</taxon>
        <taxon>Pseudomonadati</taxon>
        <taxon>Pseudomonadota</taxon>
        <taxon>Betaproteobacteria</taxon>
        <taxon>Burkholderiales</taxon>
        <taxon>Oxalobacteraceae</taxon>
        <taxon>Telluria group</taxon>
        <taxon>Massilia</taxon>
    </lineage>
</organism>
<protein>
    <submittedName>
        <fullName evidence="2">PEP-CTERM sorting domain-containing protein</fullName>
    </submittedName>
</protein>
<name>A0ABV7PGY7_9BURK</name>
<evidence type="ECO:0000256" key="1">
    <source>
        <dbReference type="SAM" id="SignalP"/>
    </source>
</evidence>
<keyword evidence="1" id="KW-0732">Signal</keyword>
<dbReference type="EMBL" id="JBHRVV010000001">
    <property type="protein sequence ID" value="MFC3456997.1"/>
    <property type="molecule type" value="Genomic_DNA"/>
</dbReference>
<gene>
    <name evidence="2" type="ORF">ACFOPH_01865</name>
</gene>
<comment type="caution">
    <text evidence="2">The sequence shown here is derived from an EMBL/GenBank/DDBJ whole genome shotgun (WGS) entry which is preliminary data.</text>
</comment>
<dbReference type="NCBIfam" id="TIGR02595">
    <property type="entry name" value="PEP_CTERM"/>
    <property type="match status" value="1"/>
</dbReference>
<keyword evidence="3" id="KW-1185">Reference proteome</keyword>
<evidence type="ECO:0000313" key="2">
    <source>
        <dbReference type="EMBL" id="MFC3456997.1"/>
    </source>
</evidence>
<dbReference type="InterPro" id="IPR013424">
    <property type="entry name" value="Ice-binding_C"/>
</dbReference>
<accession>A0ABV7PGY7</accession>
<proteinExistence type="predicted"/>
<evidence type="ECO:0000313" key="3">
    <source>
        <dbReference type="Proteomes" id="UP001595665"/>
    </source>
</evidence>
<dbReference type="RefSeq" id="WP_379733108.1">
    <property type="nucleotide sequence ID" value="NZ_JBHRVV010000001.1"/>
</dbReference>
<reference evidence="3" key="1">
    <citation type="journal article" date="2019" name="Int. J. Syst. Evol. Microbiol.">
        <title>The Global Catalogue of Microorganisms (GCM) 10K type strain sequencing project: providing services to taxonomists for standard genome sequencing and annotation.</title>
        <authorList>
            <consortium name="The Broad Institute Genomics Platform"/>
            <consortium name="The Broad Institute Genome Sequencing Center for Infectious Disease"/>
            <person name="Wu L."/>
            <person name="Ma J."/>
        </authorList>
    </citation>
    <scope>NUCLEOTIDE SEQUENCE [LARGE SCALE GENOMIC DNA]</scope>
    <source>
        <strain evidence="3">CCM 7480</strain>
    </source>
</reference>
<feature type="signal peptide" evidence="1">
    <location>
        <begin position="1"/>
        <end position="20"/>
    </location>
</feature>
<dbReference type="Proteomes" id="UP001595665">
    <property type="component" value="Unassembled WGS sequence"/>
</dbReference>